<feature type="compositionally biased region" description="Low complexity" evidence="1">
    <location>
        <begin position="11"/>
        <end position="20"/>
    </location>
</feature>
<name>A0A392TNN9_9FABA</name>
<dbReference type="EMBL" id="LXQA010625446">
    <property type="protein sequence ID" value="MCI62791.1"/>
    <property type="molecule type" value="Genomic_DNA"/>
</dbReference>
<evidence type="ECO:0000256" key="1">
    <source>
        <dbReference type="SAM" id="MobiDB-lite"/>
    </source>
</evidence>
<evidence type="ECO:0000313" key="2">
    <source>
        <dbReference type="EMBL" id="MCI62791.1"/>
    </source>
</evidence>
<keyword evidence="3" id="KW-1185">Reference proteome</keyword>
<organism evidence="2 3">
    <name type="scientific">Trifolium medium</name>
    <dbReference type="NCBI Taxonomy" id="97028"/>
    <lineage>
        <taxon>Eukaryota</taxon>
        <taxon>Viridiplantae</taxon>
        <taxon>Streptophyta</taxon>
        <taxon>Embryophyta</taxon>
        <taxon>Tracheophyta</taxon>
        <taxon>Spermatophyta</taxon>
        <taxon>Magnoliopsida</taxon>
        <taxon>eudicotyledons</taxon>
        <taxon>Gunneridae</taxon>
        <taxon>Pentapetalae</taxon>
        <taxon>rosids</taxon>
        <taxon>fabids</taxon>
        <taxon>Fabales</taxon>
        <taxon>Fabaceae</taxon>
        <taxon>Papilionoideae</taxon>
        <taxon>50 kb inversion clade</taxon>
        <taxon>NPAAA clade</taxon>
        <taxon>Hologalegina</taxon>
        <taxon>IRL clade</taxon>
        <taxon>Trifolieae</taxon>
        <taxon>Trifolium</taxon>
    </lineage>
</organism>
<comment type="caution">
    <text evidence="2">The sequence shown here is derived from an EMBL/GenBank/DDBJ whole genome shotgun (WGS) entry which is preliminary data.</text>
</comment>
<feature type="region of interest" description="Disordered" evidence="1">
    <location>
        <begin position="1"/>
        <end position="39"/>
    </location>
</feature>
<evidence type="ECO:0000313" key="3">
    <source>
        <dbReference type="Proteomes" id="UP000265520"/>
    </source>
</evidence>
<proteinExistence type="predicted"/>
<feature type="non-terminal residue" evidence="2">
    <location>
        <position position="1"/>
    </location>
</feature>
<accession>A0A392TNN9</accession>
<reference evidence="2 3" key="1">
    <citation type="journal article" date="2018" name="Front. Plant Sci.">
        <title>Red Clover (Trifolium pratense) and Zigzag Clover (T. medium) - A Picture of Genomic Similarities and Differences.</title>
        <authorList>
            <person name="Dluhosova J."/>
            <person name="Istvanek J."/>
            <person name="Nedelnik J."/>
            <person name="Repkova J."/>
        </authorList>
    </citation>
    <scope>NUCLEOTIDE SEQUENCE [LARGE SCALE GENOMIC DNA]</scope>
    <source>
        <strain evidence="3">cv. 10/8</strain>
        <tissue evidence="2">Leaf</tissue>
    </source>
</reference>
<dbReference type="AlphaFoldDB" id="A0A392TNN9"/>
<dbReference type="Proteomes" id="UP000265520">
    <property type="component" value="Unassembled WGS sequence"/>
</dbReference>
<protein>
    <submittedName>
        <fullName evidence="2">Uncharacterized protein</fullName>
    </submittedName>
</protein>
<sequence length="39" mass="4354">NKHRRPPPLLIPIIQTSTPPCRLHSGGALTPSPWRSHHP</sequence>